<keyword evidence="4 8" id="KW-0547">Nucleotide-binding</keyword>
<dbReference type="SMART" id="SM00240">
    <property type="entry name" value="FHA"/>
    <property type="match status" value="1"/>
</dbReference>
<dbReference type="InterPro" id="IPR011009">
    <property type="entry name" value="Kinase-like_dom_sf"/>
</dbReference>
<dbReference type="InterPro" id="IPR030616">
    <property type="entry name" value="Aur-like"/>
</dbReference>
<dbReference type="Gene3D" id="1.10.510.10">
    <property type="entry name" value="Transferase(Phosphotransferase) domain 1"/>
    <property type="match status" value="1"/>
</dbReference>
<protein>
    <submittedName>
        <fullName evidence="13">Pkinase-domain-containing protein</fullName>
    </submittedName>
</protein>
<evidence type="ECO:0000256" key="6">
    <source>
        <dbReference type="ARBA" id="ARBA00022840"/>
    </source>
</evidence>
<keyword evidence="2" id="KW-0723">Serine/threonine-protein kinase</keyword>
<dbReference type="OrthoDB" id="10252171at2759"/>
<dbReference type="Pfam" id="PF00069">
    <property type="entry name" value="Pkinase"/>
    <property type="match status" value="1"/>
</dbReference>
<evidence type="ECO:0000313" key="14">
    <source>
        <dbReference type="Proteomes" id="UP000095009"/>
    </source>
</evidence>
<gene>
    <name evidence="13" type="ORF">NADFUDRAFT_48188</name>
</gene>
<evidence type="ECO:0000256" key="2">
    <source>
        <dbReference type="ARBA" id="ARBA00022527"/>
    </source>
</evidence>
<evidence type="ECO:0000256" key="5">
    <source>
        <dbReference type="ARBA" id="ARBA00022777"/>
    </source>
</evidence>
<comment type="similarity">
    <text evidence="1">Belongs to the protein kinase superfamily. CAMK Ser/Thr protein kinase family. CHEK2 subfamily.</text>
</comment>
<dbReference type="GO" id="GO:0005524">
    <property type="term" value="F:ATP binding"/>
    <property type="evidence" value="ECO:0007669"/>
    <property type="project" value="UniProtKB-KW"/>
</dbReference>
<feature type="active site" description="Proton acceptor" evidence="7">
    <location>
        <position position="47"/>
    </location>
</feature>
<dbReference type="Proteomes" id="UP000095009">
    <property type="component" value="Unassembled WGS sequence"/>
</dbReference>
<keyword evidence="5 13" id="KW-0418">Kinase</keyword>
<evidence type="ECO:0000259" key="11">
    <source>
        <dbReference type="PROSITE" id="PS50006"/>
    </source>
</evidence>
<evidence type="ECO:0000256" key="10">
    <source>
        <dbReference type="SAM" id="MobiDB-lite"/>
    </source>
</evidence>
<dbReference type="PROSITE" id="PS50011">
    <property type="entry name" value="PROTEIN_KINASE_DOM"/>
    <property type="match status" value="1"/>
</dbReference>
<keyword evidence="6 8" id="KW-0067">ATP-binding</keyword>
<dbReference type="Pfam" id="PF00498">
    <property type="entry name" value="FHA"/>
    <property type="match status" value="1"/>
</dbReference>
<evidence type="ECO:0000256" key="8">
    <source>
        <dbReference type="PIRSR" id="PIRSR630616-2"/>
    </source>
</evidence>
<feature type="domain" description="FHA" evidence="11">
    <location>
        <begin position="394"/>
        <end position="450"/>
    </location>
</feature>
<dbReference type="Gene3D" id="2.60.200.20">
    <property type="match status" value="1"/>
</dbReference>
<evidence type="ECO:0000259" key="12">
    <source>
        <dbReference type="PROSITE" id="PS50011"/>
    </source>
</evidence>
<sequence>MDYVTGGDLMDFVTNQGPIPEAASREIILQVLNSVEYVHGLGISHRDIKPDNILIAQDDPVIVKVTDFGLAKISEAGTFLKTFCGTLAYLAPEVIAGKNKSGPNATYSSRVDMWSIGCLAYVILTGYLPFDGTTQEHLYNSIKLGQYHQSPLDKFGVSQQGQDFIKALLQIDPMTRPSATQALQLSWLTTDFATDSMVESQAKSTSAAEPQVISEHSLEAQNTPEHVANPPADQTANTAAETPVKPIIKFTRPSTFDSLDIVSEGEFNHPESTDDKPGCESDHDNDEVKHAAELECSQRQERVRASAAADHDPYIPLIKVENSVGALPSSNSGHLNYSSANSPSVPMSALALTSGVRDFDDYGEVQYPDGTYMVLQTLKSSMPFKDVYINHGEFSFGRSEANNVMVPDGRVSKIHCLIHRSIGPYPHTDREQVWLFDNAANRCWVNRVAIGKGNKVLLQDGDEVFLFFDQHNNNVFLGFRVSLVNPGDFITRRQLNGIDEVMPVNDPQLLAKFNISSKYTLSNGHTRTTKKPPVAMAGTKRPFQPMHLNNQANLSGGRSIRREDSSLPAAKRHLSMVPR</sequence>
<feature type="domain" description="Protein kinase" evidence="12">
    <location>
        <begin position="1"/>
        <end position="188"/>
    </location>
</feature>
<dbReference type="InterPro" id="IPR008984">
    <property type="entry name" value="SMAD_FHA_dom_sf"/>
</dbReference>
<evidence type="ECO:0000313" key="13">
    <source>
        <dbReference type="EMBL" id="ODQ63303.1"/>
    </source>
</evidence>
<evidence type="ECO:0000256" key="9">
    <source>
        <dbReference type="PIRSR" id="PIRSR630616-3"/>
    </source>
</evidence>
<accession>A0A1E3PD17</accession>
<dbReference type="STRING" id="857566.A0A1E3PD17"/>
<dbReference type="PROSITE" id="PS00108">
    <property type="entry name" value="PROTEIN_KINASE_ST"/>
    <property type="match status" value="1"/>
</dbReference>
<keyword evidence="14" id="KW-1185">Reference proteome</keyword>
<dbReference type="SMART" id="SM00220">
    <property type="entry name" value="S_TKc"/>
    <property type="match status" value="1"/>
</dbReference>
<keyword evidence="3" id="KW-0808">Transferase</keyword>
<organism evidence="13 14">
    <name type="scientific">Nadsonia fulvescens var. elongata DSM 6958</name>
    <dbReference type="NCBI Taxonomy" id="857566"/>
    <lineage>
        <taxon>Eukaryota</taxon>
        <taxon>Fungi</taxon>
        <taxon>Dikarya</taxon>
        <taxon>Ascomycota</taxon>
        <taxon>Saccharomycotina</taxon>
        <taxon>Dipodascomycetes</taxon>
        <taxon>Dipodascales</taxon>
        <taxon>Dipodascales incertae sedis</taxon>
        <taxon>Nadsonia</taxon>
    </lineage>
</organism>
<feature type="compositionally biased region" description="Polar residues" evidence="10">
    <location>
        <begin position="547"/>
        <end position="556"/>
    </location>
</feature>
<dbReference type="InterPro" id="IPR000719">
    <property type="entry name" value="Prot_kinase_dom"/>
</dbReference>
<dbReference type="PANTHER" id="PTHR24350">
    <property type="entry name" value="SERINE/THREONINE-PROTEIN KINASE IAL-RELATED"/>
    <property type="match status" value="1"/>
</dbReference>
<dbReference type="FunFam" id="1.10.510.10:FF:000571">
    <property type="entry name" value="Maternal embryonic leucine zipper kinase"/>
    <property type="match status" value="1"/>
</dbReference>
<evidence type="ECO:0000256" key="3">
    <source>
        <dbReference type="ARBA" id="ARBA00022679"/>
    </source>
</evidence>
<feature type="binding site" evidence="8">
    <location>
        <position position="67"/>
    </location>
    <ligand>
        <name>ATP</name>
        <dbReference type="ChEBI" id="CHEBI:30616"/>
    </ligand>
</feature>
<evidence type="ECO:0000256" key="1">
    <source>
        <dbReference type="ARBA" id="ARBA00005575"/>
    </source>
</evidence>
<evidence type="ECO:0000256" key="4">
    <source>
        <dbReference type="ARBA" id="ARBA00022741"/>
    </source>
</evidence>
<feature type="region of interest" description="Disordered" evidence="10">
    <location>
        <begin position="540"/>
        <end position="579"/>
    </location>
</feature>
<name>A0A1E3PD17_9ASCO</name>
<feature type="cross-link" description="Glycyl lysine isopeptide (Lys-Gly) (interchain with G-Cter in SUMO2)" evidence="9">
    <location>
        <position position="49"/>
    </location>
</feature>
<dbReference type="EMBL" id="KV454415">
    <property type="protein sequence ID" value="ODQ63303.1"/>
    <property type="molecule type" value="Genomic_DNA"/>
</dbReference>
<feature type="compositionally biased region" description="Basic residues" evidence="10">
    <location>
        <begin position="570"/>
        <end position="579"/>
    </location>
</feature>
<dbReference type="SUPFAM" id="SSF49879">
    <property type="entry name" value="SMAD/FHA domain"/>
    <property type="match status" value="1"/>
</dbReference>
<feature type="compositionally biased region" description="Basic and acidic residues" evidence="10">
    <location>
        <begin position="266"/>
        <end position="287"/>
    </location>
</feature>
<proteinExistence type="inferred from homology"/>
<dbReference type="AlphaFoldDB" id="A0A1E3PD17"/>
<dbReference type="GO" id="GO:0004674">
    <property type="term" value="F:protein serine/threonine kinase activity"/>
    <property type="evidence" value="ECO:0007669"/>
    <property type="project" value="UniProtKB-KW"/>
</dbReference>
<reference evidence="13 14" key="1">
    <citation type="journal article" date="2016" name="Proc. Natl. Acad. Sci. U.S.A.">
        <title>Comparative genomics of biotechnologically important yeasts.</title>
        <authorList>
            <person name="Riley R."/>
            <person name="Haridas S."/>
            <person name="Wolfe K.H."/>
            <person name="Lopes M.R."/>
            <person name="Hittinger C.T."/>
            <person name="Goeker M."/>
            <person name="Salamov A.A."/>
            <person name="Wisecaver J.H."/>
            <person name="Long T.M."/>
            <person name="Calvey C.H."/>
            <person name="Aerts A.L."/>
            <person name="Barry K.W."/>
            <person name="Choi C."/>
            <person name="Clum A."/>
            <person name="Coughlan A.Y."/>
            <person name="Deshpande S."/>
            <person name="Douglass A.P."/>
            <person name="Hanson S.J."/>
            <person name="Klenk H.-P."/>
            <person name="LaButti K.M."/>
            <person name="Lapidus A."/>
            <person name="Lindquist E.A."/>
            <person name="Lipzen A.M."/>
            <person name="Meier-Kolthoff J.P."/>
            <person name="Ohm R.A."/>
            <person name="Otillar R.P."/>
            <person name="Pangilinan J.L."/>
            <person name="Peng Y."/>
            <person name="Rokas A."/>
            <person name="Rosa C.A."/>
            <person name="Scheuner C."/>
            <person name="Sibirny A.A."/>
            <person name="Slot J.C."/>
            <person name="Stielow J.B."/>
            <person name="Sun H."/>
            <person name="Kurtzman C.P."/>
            <person name="Blackwell M."/>
            <person name="Grigoriev I.V."/>
            <person name="Jeffries T.W."/>
        </authorList>
    </citation>
    <scope>NUCLEOTIDE SEQUENCE [LARGE SCALE GENOMIC DNA]</scope>
    <source>
        <strain evidence="13 14">DSM 6958</strain>
    </source>
</reference>
<dbReference type="InterPro" id="IPR000253">
    <property type="entry name" value="FHA_dom"/>
</dbReference>
<dbReference type="PROSITE" id="PS50006">
    <property type="entry name" value="FHA_DOMAIN"/>
    <property type="match status" value="1"/>
</dbReference>
<evidence type="ECO:0000256" key="7">
    <source>
        <dbReference type="PIRSR" id="PIRSR630616-1"/>
    </source>
</evidence>
<feature type="region of interest" description="Disordered" evidence="10">
    <location>
        <begin position="265"/>
        <end position="287"/>
    </location>
</feature>
<dbReference type="SUPFAM" id="SSF56112">
    <property type="entry name" value="Protein kinase-like (PK-like)"/>
    <property type="match status" value="1"/>
</dbReference>
<dbReference type="InterPro" id="IPR008271">
    <property type="entry name" value="Ser/Thr_kinase_AS"/>
</dbReference>